<proteinExistence type="predicted"/>
<evidence type="ECO:0000313" key="3">
    <source>
        <dbReference type="Proteomes" id="UP000019753"/>
    </source>
</evidence>
<dbReference type="EMBL" id="AXCW01000390">
    <property type="protein sequence ID" value="EYR61955.1"/>
    <property type="molecule type" value="Genomic_DNA"/>
</dbReference>
<dbReference type="AlphaFoldDB" id="A0A021VPJ4"/>
<reference evidence="2 3" key="1">
    <citation type="submission" date="2014-01" db="EMBL/GenBank/DDBJ databases">
        <title>Actinotalea ferrariae CF5-4.</title>
        <authorList>
            <person name="Chen F."/>
            <person name="Li Y."/>
            <person name="Wang G."/>
        </authorList>
    </citation>
    <scope>NUCLEOTIDE SEQUENCE [LARGE SCALE GENOMIC DNA]</scope>
    <source>
        <strain evidence="2 3">CF5-4</strain>
    </source>
</reference>
<dbReference type="Proteomes" id="UP000019753">
    <property type="component" value="Unassembled WGS sequence"/>
</dbReference>
<protein>
    <submittedName>
        <fullName evidence="2">Anti-sigma factor</fullName>
    </submittedName>
</protein>
<comment type="caution">
    <text evidence="2">The sequence shown here is derived from an EMBL/GenBank/DDBJ whole genome shotgun (WGS) entry which is preliminary data.</text>
</comment>
<feature type="region of interest" description="Disordered" evidence="1">
    <location>
        <begin position="1"/>
        <end position="33"/>
    </location>
</feature>
<feature type="compositionally biased region" description="Low complexity" evidence="1">
    <location>
        <begin position="1"/>
        <end position="22"/>
    </location>
</feature>
<gene>
    <name evidence="2" type="ORF">N866_13785</name>
</gene>
<evidence type="ECO:0000313" key="2">
    <source>
        <dbReference type="EMBL" id="EYR61955.1"/>
    </source>
</evidence>
<organism evidence="2 3">
    <name type="scientific">Actinotalea ferrariae CF5-4</name>
    <dbReference type="NCBI Taxonomy" id="948458"/>
    <lineage>
        <taxon>Bacteria</taxon>
        <taxon>Bacillati</taxon>
        <taxon>Actinomycetota</taxon>
        <taxon>Actinomycetes</taxon>
        <taxon>Micrococcales</taxon>
        <taxon>Cellulomonadaceae</taxon>
        <taxon>Actinotalea</taxon>
    </lineage>
</organism>
<sequence>MSRAWPSAAAAGLGAGPVQAPPDGSASGPLGPQAVVTDVSLTGEDAHREVLSWMADHGWASPVALPATTRVTGLRLDTSGTGTLELDLIGPDGPVVVVQEHGRLHPEVLRDLPVVDVGGRQVHLVCGDPWYVVWQSGDSVVTVVADGPTPDVRELVAAHPAAAYDDGVGARLSRGWDALTGSLLP</sequence>
<accession>A0A021VPJ4</accession>
<keyword evidence="3" id="KW-1185">Reference proteome</keyword>
<name>A0A021VPJ4_9CELL</name>
<evidence type="ECO:0000256" key="1">
    <source>
        <dbReference type="SAM" id="MobiDB-lite"/>
    </source>
</evidence>